<reference evidence="6" key="1">
    <citation type="submission" date="2022-09" db="EMBL/GenBank/DDBJ databases">
        <title>Haloadaptaus new haloarchaeum isolated from saline soil.</title>
        <authorList>
            <person name="Duran-Viseras A."/>
            <person name="Sanchez-Porro C."/>
            <person name="Ventosa A."/>
        </authorList>
    </citation>
    <scope>NUCLEOTIDE SEQUENCE</scope>
    <source>
        <strain evidence="6">F3-133</strain>
    </source>
</reference>
<comment type="function">
    <text evidence="4">Converts GTP to 7,8-dihydro-D-neopterin 2',3'-cyclic phosphate, the first intermediate in the biosynthesis of coenzyme methanopterin.</text>
</comment>
<evidence type="ECO:0000256" key="3">
    <source>
        <dbReference type="ARBA" id="ARBA00023004"/>
    </source>
</evidence>
<proteinExistence type="inferred from homology"/>
<comment type="caution">
    <text evidence="6">The sequence shown here is derived from an EMBL/GenBank/DDBJ whole genome shotgun (WGS) entry which is preliminary data.</text>
</comment>
<keyword evidence="3 4" id="KW-0408">Iron</keyword>
<accession>A0A9Q4C5B7</accession>
<dbReference type="EC" id="3.5.4.39" evidence="4 5"/>
<evidence type="ECO:0000313" key="6">
    <source>
        <dbReference type="EMBL" id="MCX2819347.1"/>
    </source>
</evidence>
<dbReference type="InterPro" id="IPR003801">
    <property type="entry name" value="GTP_cyclohydrolase_FolE2/MptA"/>
</dbReference>
<evidence type="ECO:0000256" key="4">
    <source>
        <dbReference type="HAMAP-Rule" id="MF_01527"/>
    </source>
</evidence>
<evidence type="ECO:0000256" key="2">
    <source>
        <dbReference type="ARBA" id="ARBA00022801"/>
    </source>
</evidence>
<dbReference type="HAMAP" id="MF_01527_A">
    <property type="entry name" value="GTP_cyclohydrol_A"/>
    <property type="match status" value="1"/>
</dbReference>
<keyword evidence="1 4" id="KW-0479">Metal-binding</keyword>
<dbReference type="PANTHER" id="PTHR36445">
    <property type="entry name" value="GTP CYCLOHYDROLASE MPTA"/>
    <property type="match status" value="1"/>
</dbReference>
<keyword evidence="2 4" id="KW-0378">Hydrolase</keyword>
<comment type="catalytic activity">
    <reaction evidence="4">
        <text>GTP + H2O = 7,8-dihydroneopterin 2',3'-cyclic phosphate + formate + diphosphate + H(+)</text>
        <dbReference type="Rhea" id="RHEA:25860"/>
        <dbReference type="ChEBI" id="CHEBI:15377"/>
        <dbReference type="ChEBI" id="CHEBI:15378"/>
        <dbReference type="ChEBI" id="CHEBI:15740"/>
        <dbReference type="ChEBI" id="CHEBI:33019"/>
        <dbReference type="ChEBI" id="CHEBI:37565"/>
        <dbReference type="ChEBI" id="CHEBI:58854"/>
        <dbReference type="EC" id="3.5.4.39"/>
    </reaction>
</comment>
<comment type="similarity">
    <text evidence="4">Belongs to the GTP cyclohydrolase IV family.</text>
</comment>
<sequence length="308" mass="34829">MSSESLPDVQAAKPDVEVGLNRVGVTDVKKLVKVSRDDDRPLVFTAEFNVYVDLPSGRKGIDMSRNMEVTNEVLDDLTRDPVYRVEDLCAEIASRLLDRHSYTTRAEVEMEAEYMYREETPSTERETQGFADVCATAVANGDGVRKSIGVEVTGTTACPCAQGMMRKDAGDKLRELGLEEDSVEEFLDEIPQAAHNQRSQSYLEVEADDDVHVGLDRLIEAARDSMSSRIYNLAKRPDEHSMTREMHENARFVEDVVREMARNVSERFELPDDAVVTMKQENEESIHQHNAYSERVMTFGDLRRQIDG</sequence>
<name>A0A9Q4C5B7_9EURY</name>
<dbReference type="AlphaFoldDB" id="A0A9Q4C5B7"/>
<dbReference type="GO" id="GO:0003934">
    <property type="term" value="F:GTP cyclohydrolase I activity"/>
    <property type="evidence" value="ECO:0007669"/>
    <property type="project" value="InterPro"/>
</dbReference>
<dbReference type="EMBL" id="RKLV01000007">
    <property type="protein sequence ID" value="MCX2819347.1"/>
    <property type="molecule type" value="Genomic_DNA"/>
</dbReference>
<comment type="subunit">
    <text evidence="4">Homodimer.</text>
</comment>
<dbReference type="NCBIfam" id="TIGR00294">
    <property type="entry name" value="GTP cyclohydrolase MptA"/>
    <property type="match status" value="1"/>
</dbReference>
<comment type="pathway">
    <text evidence="4">Cofactor biosynthesis; 5,6,7,8-tetrahydromethanopterin biosynthesis.</text>
</comment>
<dbReference type="Proteomes" id="UP001149411">
    <property type="component" value="Unassembled WGS sequence"/>
</dbReference>
<dbReference type="Gene3D" id="3.10.270.10">
    <property type="entry name" value="Urate Oxidase"/>
    <property type="match status" value="1"/>
</dbReference>
<dbReference type="GO" id="GO:0044682">
    <property type="term" value="F:GTP cyclohydrolase IV activity"/>
    <property type="evidence" value="ECO:0007669"/>
    <property type="project" value="UniProtKB-UniRule"/>
</dbReference>
<dbReference type="InterPro" id="IPR022840">
    <property type="entry name" value="GTP_cyclohydrolase_MptA"/>
</dbReference>
<evidence type="ECO:0000313" key="7">
    <source>
        <dbReference type="Proteomes" id="UP001149411"/>
    </source>
</evidence>
<dbReference type="Pfam" id="PF02649">
    <property type="entry name" value="GCHY-1"/>
    <property type="match status" value="1"/>
</dbReference>
<dbReference type="PANTHER" id="PTHR36445:SF1">
    <property type="entry name" value="GTP CYCLOHYDROLASE MPTA"/>
    <property type="match status" value="1"/>
</dbReference>
<feature type="site" description="May be catalytically important" evidence="4">
    <location>
        <position position="158"/>
    </location>
</feature>
<protein>
    <recommendedName>
        <fullName evidence="4 5">GTP cyclohydrolase MptA</fullName>
        <ecNumber evidence="4 5">3.5.4.39</ecNumber>
    </recommendedName>
    <alternativeName>
        <fullName evidence="4">GTP cyclohydrolase IV</fullName>
    </alternativeName>
</protein>
<keyword evidence="7" id="KW-1185">Reference proteome</keyword>
<comment type="cofactor">
    <cofactor evidence="4">
        <name>Fe(2+)</name>
        <dbReference type="ChEBI" id="CHEBI:29033"/>
    </cofactor>
    <text evidence="4">Binds 1 Fe(2+) ion per subunit.</text>
</comment>
<dbReference type="GO" id="GO:0005506">
    <property type="term" value="F:iron ion binding"/>
    <property type="evidence" value="ECO:0007669"/>
    <property type="project" value="UniProtKB-UniRule"/>
</dbReference>
<gene>
    <name evidence="4 6" type="primary">mptA</name>
    <name evidence="6" type="ORF">EGH25_08275</name>
</gene>
<evidence type="ECO:0000256" key="1">
    <source>
        <dbReference type="ARBA" id="ARBA00022723"/>
    </source>
</evidence>
<evidence type="ECO:0000256" key="5">
    <source>
        <dbReference type="NCBIfam" id="TIGR00294"/>
    </source>
</evidence>
<organism evidence="6 7">
    <name type="scientific">Halorutilus salinus</name>
    <dbReference type="NCBI Taxonomy" id="2487751"/>
    <lineage>
        <taxon>Archaea</taxon>
        <taxon>Methanobacteriati</taxon>
        <taxon>Methanobacteriota</taxon>
        <taxon>Stenosarchaea group</taxon>
        <taxon>Halobacteria</taxon>
        <taxon>Halorutilales</taxon>
        <taxon>Halorutilaceae</taxon>
        <taxon>Halorutilus</taxon>
    </lineage>
</organism>
<dbReference type="RefSeq" id="WP_266087527.1">
    <property type="nucleotide sequence ID" value="NZ_RKLV01000007.1"/>
</dbReference>
<dbReference type="GO" id="GO:2001118">
    <property type="term" value="P:tetrahydromethanopterin biosynthetic process"/>
    <property type="evidence" value="ECO:0007669"/>
    <property type="project" value="UniProtKB-UniRule"/>
</dbReference>